<evidence type="ECO:0000256" key="1">
    <source>
        <dbReference type="SAM" id="MobiDB-lite"/>
    </source>
</evidence>
<evidence type="ECO:0000313" key="2">
    <source>
        <dbReference type="EMBL" id="AWY06147.1"/>
    </source>
</evidence>
<feature type="compositionally biased region" description="Basic and acidic residues" evidence="1">
    <location>
        <begin position="287"/>
        <end position="301"/>
    </location>
</feature>
<name>A0A2Z4Q7T5_9CAUD</name>
<proteinExistence type="predicted"/>
<accession>A0A2Z4Q7T5</accession>
<feature type="compositionally biased region" description="Basic and acidic residues" evidence="1">
    <location>
        <begin position="332"/>
        <end position="346"/>
    </location>
</feature>
<sequence>MSEDRRLRIIENLLIKASHEGTPEHERIASQEQADRLMAQYQIDRAMLNFNRDEKEVRQPVERDYETVDIVQDGSVRGSTYNWKTNRLTMSRDTEEYAIQGVISGIRGKVFRHAGCMWFFANNKTRAIGYEEDLMFAEMLWLGVFSDIMTKMFPTWDASRGFDENVYRLKKAGYSWSQVREIGLKNQAKDAYGMLTEKNAGSKLRNGFKRHATKIGEEVLPGKRQPSNPHLWRRSFIDSYSATLSQRMAALKAGREEYFDKTNLPAMTQDKDRVRQRMYELYPELDPANRPKPDPDQEAAPRKPTKAVKQKIRHADPDAWAAGHSAASKINLRNDKAAGDRKEQLA</sequence>
<protein>
    <submittedName>
        <fullName evidence="2">Uncharacterized protein</fullName>
    </submittedName>
</protein>
<dbReference type="Proteomes" id="UP000250774">
    <property type="component" value="Segment"/>
</dbReference>
<organism evidence="2 3">
    <name type="scientific">Gordonia phage Suzy</name>
    <dbReference type="NCBI Taxonomy" id="2201430"/>
    <lineage>
        <taxon>Viruses</taxon>
        <taxon>Duplodnaviria</taxon>
        <taxon>Heunggongvirae</taxon>
        <taxon>Uroviricota</taxon>
        <taxon>Caudoviricetes</taxon>
        <taxon>Terapinvirus</taxon>
        <taxon>Terapinvirus suzy</taxon>
    </lineage>
</organism>
<keyword evidence="3" id="KW-1185">Reference proteome</keyword>
<dbReference type="EMBL" id="MH271313">
    <property type="protein sequence ID" value="AWY06147.1"/>
    <property type="molecule type" value="Genomic_DNA"/>
</dbReference>
<feature type="region of interest" description="Disordered" evidence="1">
    <location>
        <begin position="282"/>
        <end position="346"/>
    </location>
</feature>
<dbReference type="KEGG" id="vg:54993561"/>
<dbReference type="GeneID" id="54993561"/>
<gene>
    <name evidence="2" type="primary">42</name>
    <name evidence="2" type="ORF">PBI_SUZY_42</name>
</gene>
<feature type="compositionally biased region" description="Basic residues" evidence="1">
    <location>
        <begin position="303"/>
        <end position="312"/>
    </location>
</feature>
<dbReference type="RefSeq" id="YP_009803003.1">
    <property type="nucleotide sequence ID" value="NC_047990.1"/>
</dbReference>
<reference evidence="3" key="1">
    <citation type="submission" date="2018-04" db="EMBL/GenBank/DDBJ databases">
        <authorList>
            <person name="Harrington T."/>
            <person name="Washburn E."/>
            <person name="Bricker J."/>
            <person name="McKinney A."/>
            <person name="Betsko A.J."/>
            <person name="Garlena R.A."/>
            <person name="Russell D.A."/>
            <person name="Pope W.A."/>
            <person name="Jacobs-Sera D."/>
            <person name="Hatfull G.F."/>
        </authorList>
    </citation>
    <scope>NUCLEOTIDE SEQUENCE [LARGE SCALE GENOMIC DNA]</scope>
</reference>
<evidence type="ECO:0000313" key="3">
    <source>
        <dbReference type="Proteomes" id="UP000250774"/>
    </source>
</evidence>